<dbReference type="InterPro" id="IPR036079">
    <property type="entry name" value="ATPase_csu/dsu_sf"/>
</dbReference>
<dbReference type="EMBL" id="JAIPME010000002">
    <property type="protein sequence ID" value="MBZ2387487.1"/>
    <property type="molecule type" value="Genomic_DNA"/>
</dbReference>
<dbReference type="Gene3D" id="1.20.1690.10">
    <property type="entry name" value="V-type ATP synthase subunit C domain"/>
    <property type="match status" value="2"/>
</dbReference>
<keyword evidence="3" id="KW-0406">Ion transport</keyword>
<dbReference type="Proteomes" id="UP000734271">
    <property type="component" value="Unassembled WGS sequence"/>
</dbReference>
<dbReference type="InterPro" id="IPR002843">
    <property type="entry name" value="ATPase_V0-cplx_csu/dsu"/>
</dbReference>
<sequence length="326" mass="39019">MKDVSVKAKAKLSYVLDNDLLDGLIREDNLSAKASYLRKNYDFLSADDEKIILEDKLRTHFYKELRSLEYFLTGLEKKFYQLYFSIFKIYLIQEIITSILNGSLAENLGYFRNNPYYKAMSLNLDTSFKDFIESLDDYHIKRVLEPFLNENMDKDSIIFLSSNALIKSYYRELLKISEKFPSKESKLIKNFLAEEINLLNFEMLYRLKSFFDVNNSEIFNYLIEGGYLYNGQRLKMLSDFSKDELMEYFKDTKYKNIFEDENLFYKKMQDKRLKNFKDEIIKERSDILYIISAMNILYLNMKNLIAILEMDDKYTYSQKEELLIGR</sequence>
<gene>
    <name evidence="4" type="ORF">K8P03_09345</name>
</gene>
<evidence type="ECO:0000256" key="1">
    <source>
        <dbReference type="ARBA" id="ARBA00006709"/>
    </source>
</evidence>
<keyword evidence="5" id="KW-1185">Reference proteome</keyword>
<accession>A0ABS7T148</accession>
<organism evidence="4 5">
    <name type="scientific">Anaerococcus murdochii</name>
    <dbReference type="NCBI Taxonomy" id="411577"/>
    <lineage>
        <taxon>Bacteria</taxon>
        <taxon>Bacillati</taxon>
        <taxon>Bacillota</taxon>
        <taxon>Tissierellia</taxon>
        <taxon>Tissierellales</taxon>
        <taxon>Peptoniphilaceae</taxon>
        <taxon>Anaerococcus</taxon>
    </lineage>
</organism>
<comment type="similarity">
    <text evidence="1">Belongs to the V-ATPase V0D/AC39 subunit family.</text>
</comment>
<dbReference type="RefSeq" id="WP_223420421.1">
    <property type="nucleotide sequence ID" value="NZ_JAIPME010000002.1"/>
</dbReference>
<dbReference type="Pfam" id="PF01992">
    <property type="entry name" value="vATP-synt_AC39"/>
    <property type="match status" value="1"/>
</dbReference>
<evidence type="ECO:0000313" key="4">
    <source>
        <dbReference type="EMBL" id="MBZ2387487.1"/>
    </source>
</evidence>
<evidence type="ECO:0000256" key="3">
    <source>
        <dbReference type="ARBA" id="ARBA00023065"/>
    </source>
</evidence>
<name>A0ABS7T148_9FIRM</name>
<dbReference type="SUPFAM" id="SSF103486">
    <property type="entry name" value="V-type ATP synthase subunit C"/>
    <property type="match status" value="1"/>
</dbReference>
<dbReference type="Gene3D" id="1.10.132.50">
    <property type="entry name" value="ATP synthase (C/AC39) subunit, domain 3"/>
    <property type="match status" value="1"/>
</dbReference>
<dbReference type="InterPro" id="IPR044911">
    <property type="entry name" value="V-type_ATPase_csu/dsu_dom_3"/>
</dbReference>
<reference evidence="4 5" key="1">
    <citation type="submission" date="2021-08" db="EMBL/GenBank/DDBJ databases">
        <title>FDA dAtabase for Regulatory Grade micrObial Sequences (FDA-ARGOS): Supporting development and validation of Infectious Disease Dx tests.</title>
        <authorList>
            <person name="Sproer C."/>
            <person name="Gronow S."/>
            <person name="Severitt S."/>
            <person name="Schroder I."/>
            <person name="Tallon L."/>
            <person name="Sadzewicz L."/>
            <person name="Zhao X."/>
            <person name="Boylan J."/>
            <person name="Ott S."/>
            <person name="Bowen H."/>
            <person name="Vavikolanu K."/>
            <person name="Hazen T."/>
            <person name="Aluvathingal J."/>
            <person name="Nadendla S."/>
            <person name="Lowell S."/>
            <person name="Myers T."/>
            <person name="Yan Y."/>
            <person name="Sichtig H."/>
        </authorList>
    </citation>
    <scope>NUCLEOTIDE SEQUENCE [LARGE SCALE GENOMIC DNA]</scope>
    <source>
        <strain evidence="4 5">FDAARGOS_1460</strain>
    </source>
</reference>
<protein>
    <submittedName>
        <fullName evidence="4">V-type ATPase subunit</fullName>
    </submittedName>
</protein>
<keyword evidence="2" id="KW-0813">Transport</keyword>
<dbReference type="InterPro" id="IPR035067">
    <property type="entry name" value="V-type_ATPase_csu/dsu"/>
</dbReference>
<proteinExistence type="inferred from homology"/>
<evidence type="ECO:0000313" key="5">
    <source>
        <dbReference type="Proteomes" id="UP000734271"/>
    </source>
</evidence>
<evidence type="ECO:0000256" key="2">
    <source>
        <dbReference type="ARBA" id="ARBA00022448"/>
    </source>
</evidence>
<comment type="caution">
    <text evidence="4">The sequence shown here is derived from an EMBL/GenBank/DDBJ whole genome shotgun (WGS) entry which is preliminary data.</text>
</comment>